<evidence type="ECO:0000256" key="3">
    <source>
        <dbReference type="ARBA" id="ARBA00022806"/>
    </source>
</evidence>
<dbReference type="GO" id="GO:0016787">
    <property type="term" value="F:hydrolase activity"/>
    <property type="evidence" value="ECO:0007669"/>
    <property type="project" value="UniProtKB-KW"/>
</dbReference>
<dbReference type="InterPro" id="IPR011545">
    <property type="entry name" value="DEAD/DEAH_box_helicase_dom"/>
</dbReference>
<dbReference type="OrthoDB" id="10256233at2759"/>
<dbReference type="Proteomes" id="UP001139887">
    <property type="component" value="Unassembled WGS sequence"/>
</dbReference>
<dbReference type="PROSITE" id="PS51192">
    <property type="entry name" value="HELICASE_ATP_BIND_1"/>
    <property type="match status" value="1"/>
</dbReference>
<feature type="domain" description="Helicase ATP-binding" evidence="6">
    <location>
        <begin position="235"/>
        <end position="426"/>
    </location>
</feature>
<evidence type="ECO:0000256" key="1">
    <source>
        <dbReference type="ARBA" id="ARBA00022741"/>
    </source>
</evidence>
<evidence type="ECO:0000256" key="2">
    <source>
        <dbReference type="ARBA" id="ARBA00022801"/>
    </source>
</evidence>
<evidence type="ECO:0008006" key="10">
    <source>
        <dbReference type="Google" id="ProtNLM"/>
    </source>
</evidence>
<keyword evidence="3" id="KW-0347">Helicase</keyword>
<dbReference type="SMART" id="SM00487">
    <property type="entry name" value="DEXDc"/>
    <property type="match status" value="1"/>
</dbReference>
<dbReference type="GO" id="GO:0005524">
    <property type="term" value="F:ATP binding"/>
    <property type="evidence" value="ECO:0007669"/>
    <property type="project" value="UniProtKB-KW"/>
</dbReference>
<gene>
    <name evidence="8" type="ORF">IWW36_000835</name>
</gene>
<dbReference type="SMART" id="SM00490">
    <property type="entry name" value="HELICc"/>
    <property type="match status" value="1"/>
</dbReference>
<dbReference type="SUPFAM" id="SSF52540">
    <property type="entry name" value="P-loop containing nucleoside triphosphate hydrolases"/>
    <property type="match status" value="2"/>
</dbReference>
<evidence type="ECO:0000259" key="7">
    <source>
        <dbReference type="PROSITE" id="PS51194"/>
    </source>
</evidence>
<name>A0A9W8M0V9_9FUNG</name>
<keyword evidence="4" id="KW-0067">ATP-binding</keyword>
<dbReference type="InterPro" id="IPR027417">
    <property type="entry name" value="P-loop_NTPase"/>
</dbReference>
<dbReference type="EMBL" id="JANBUW010000009">
    <property type="protein sequence ID" value="KAJ2851690.1"/>
    <property type="molecule type" value="Genomic_DNA"/>
</dbReference>
<reference evidence="8" key="1">
    <citation type="submission" date="2022-07" db="EMBL/GenBank/DDBJ databases">
        <title>Phylogenomic reconstructions and comparative analyses of Kickxellomycotina fungi.</title>
        <authorList>
            <person name="Reynolds N.K."/>
            <person name="Stajich J.E."/>
            <person name="Barry K."/>
            <person name="Grigoriev I.V."/>
            <person name="Crous P."/>
            <person name="Smith M.E."/>
        </authorList>
    </citation>
    <scope>NUCLEOTIDE SEQUENCE</scope>
    <source>
        <strain evidence="8">NRRL 1566</strain>
    </source>
</reference>
<protein>
    <recommendedName>
        <fullName evidence="10">P-loop containing nucleoside triphosphate hydrolase protein</fullName>
    </recommendedName>
</protein>
<dbReference type="AlphaFoldDB" id="A0A9W8M0V9"/>
<dbReference type="PROSITE" id="PS51194">
    <property type="entry name" value="HELICASE_CTER"/>
    <property type="match status" value="1"/>
</dbReference>
<dbReference type="Pfam" id="PF00270">
    <property type="entry name" value="DEAD"/>
    <property type="match status" value="1"/>
</dbReference>
<feature type="region of interest" description="Disordered" evidence="5">
    <location>
        <begin position="499"/>
        <end position="530"/>
    </location>
</feature>
<feature type="compositionally biased region" description="Basic and acidic residues" evidence="5">
    <location>
        <begin position="553"/>
        <end position="564"/>
    </location>
</feature>
<keyword evidence="2" id="KW-0378">Hydrolase</keyword>
<feature type="region of interest" description="Disordered" evidence="5">
    <location>
        <begin position="553"/>
        <end position="584"/>
    </location>
</feature>
<organism evidence="8 9">
    <name type="scientific">Coemansia brasiliensis</name>
    <dbReference type="NCBI Taxonomy" id="2650707"/>
    <lineage>
        <taxon>Eukaryota</taxon>
        <taxon>Fungi</taxon>
        <taxon>Fungi incertae sedis</taxon>
        <taxon>Zoopagomycota</taxon>
        <taxon>Kickxellomycotina</taxon>
        <taxon>Kickxellomycetes</taxon>
        <taxon>Kickxellales</taxon>
        <taxon>Kickxellaceae</taxon>
        <taxon>Coemansia</taxon>
    </lineage>
</organism>
<proteinExistence type="predicted"/>
<evidence type="ECO:0000313" key="9">
    <source>
        <dbReference type="Proteomes" id="UP001139887"/>
    </source>
</evidence>
<feature type="region of interest" description="Disordered" evidence="5">
    <location>
        <begin position="24"/>
        <end position="78"/>
    </location>
</feature>
<feature type="compositionally biased region" description="Low complexity" evidence="5">
    <location>
        <begin position="566"/>
        <end position="579"/>
    </location>
</feature>
<sequence>MLGLVTRLRQASDLSLIATAGMPRVSHKPFSTSPQPQKSGTKSKLTRQEQVARMKKGRHMKRLDAFQSKGRSGGGQSQLLEARMRRASEQKKKFHQAREFVHRLPNTQQDQQMAEARILRQRSRQLKQRGTPGLGFTPARFRLLPIENESGTDLTAISTGSGANRKVVSVKELKEKVAAATFDNIGLHPTVADTIKAVLAKQTQTRYPHQKDIDIRPTEIQALGIPEILGYTQLSKKKHQSPNVFLAAETGSGKTFAYALPLITMLKREEETHNKSTVRRDRRPRALVLVPSRELAVQVTCAFKSLAHQIKFRALCVHLGLLRRDLRVKAQQGPIDVMVATPAAALRFMLKDPIFTPGEIRHIVVDEADSMMDEHSFGDQIKQVLNLVSKANETQGRKEQAIFVSATLPKLIREQIIRRYPDVVHVTTPSLHRAPQKLTQTFIDVAKEYQGHRLNALWYVLRTAASDKHLIIFCNNKAHANLVYRQLYKRGIPSLLLAGASPAKKPKPRRAAKQSEAASSEARPDLDDPWERETWFAGQEDTYAAIDDAIVAEDSRENQSRDNEASSDSASAEDIGSADVSDLEAPIPEFNREDVLASFLDSDPIPKHLLPPIALPLGSTDASMQAAGSKRKILVCTDLGSRGLDTTCVTHVVLFDFPTTAIDYLHRAGRTARAGGRGKVTALVGKKDRRLAEQIRLAVRQGGIIN</sequence>
<keyword evidence="9" id="KW-1185">Reference proteome</keyword>
<dbReference type="GO" id="GO:0004386">
    <property type="term" value="F:helicase activity"/>
    <property type="evidence" value="ECO:0007669"/>
    <property type="project" value="UniProtKB-KW"/>
</dbReference>
<dbReference type="InterPro" id="IPR014001">
    <property type="entry name" value="Helicase_ATP-bd"/>
</dbReference>
<dbReference type="Gene3D" id="3.40.50.300">
    <property type="entry name" value="P-loop containing nucleotide triphosphate hydrolases"/>
    <property type="match status" value="3"/>
</dbReference>
<evidence type="ECO:0000256" key="4">
    <source>
        <dbReference type="ARBA" id="ARBA00022840"/>
    </source>
</evidence>
<evidence type="ECO:0000313" key="8">
    <source>
        <dbReference type="EMBL" id="KAJ2851690.1"/>
    </source>
</evidence>
<feature type="compositionally biased region" description="Polar residues" evidence="5">
    <location>
        <begin position="29"/>
        <end position="43"/>
    </location>
</feature>
<comment type="caution">
    <text evidence="8">The sequence shown here is derived from an EMBL/GenBank/DDBJ whole genome shotgun (WGS) entry which is preliminary data.</text>
</comment>
<evidence type="ECO:0000259" key="6">
    <source>
        <dbReference type="PROSITE" id="PS51192"/>
    </source>
</evidence>
<accession>A0A9W8M0V9</accession>
<feature type="domain" description="Helicase C-terminal" evidence="7">
    <location>
        <begin position="545"/>
        <end position="706"/>
    </location>
</feature>
<dbReference type="Pfam" id="PF00271">
    <property type="entry name" value="Helicase_C"/>
    <property type="match status" value="1"/>
</dbReference>
<dbReference type="GO" id="GO:0003676">
    <property type="term" value="F:nucleic acid binding"/>
    <property type="evidence" value="ECO:0007669"/>
    <property type="project" value="InterPro"/>
</dbReference>
<keyword evidence="1" id="KW-0547">Nucleotide-binding</keyword>
<dbReference type="InterPro" id="IPR001650">
    <property type="entry name" value="Helicase_C-like"/>
</dbReference>
<evidence type="ECO:0000256" key="5">
    <source>
        <dbReference type="SAM" id="MobiDB-lite"/>
    </source>
</evidence>
<dbReference type="PANTHER" id="PTHR47960">
    <property type="entry name" value="DEAD-BOX ATP-DEPENDENT RNA HELICASE 50"/>
    <property type="match status" value="1"/>
</dbReference>